<dbReference type="InterPro" id="IPR016181">
    <property type="entry name" value="Acyl_CoA_acyltransferase"/>
</dbReference>
<dbReference type="InterPro" id="IPR017650">
    <property type="entry name" value="Arginine_N-succinylTrfase"/>
</dbReference>
<dbReference type="RefSeq" id="WP_369602194.1">
    <property type="nucleotide sequence ID" value="NZ_CP154858.1"/>
</dbReference>
<evidence type="ECO:0000256" key="2">
    <source>
        <dbReference type="ARBA" id="ARBA00022679"/>
    </source>
</evidence>
<reference evidence="5" key="1">
    <citation type="submission" date="2024-05" db="EMBL/GenBank/DDBJ databases">
        <title>Genome sequencing of novel strain.</title>
        <authorList>
            <person name="Ganbat D."/>
            <person name="Ganbat S."/>
            <person name="Lee S.-J."/>
        </authorList>
    </citation>
    <scope>NUCLEOTIDE SEQUENCE</scope>
    <source>
        <strain evidence="5">SMD15-11</strain>
    </source>
</reference>
<sequence>MMIIRPVQPSDLDGVYALAESAGVGVTTLPANREFLAARIEAARQAFHREGDPRSSYYMFVLEDTGQERVAGVCAIDAGVGLKDVWYNYRLSNTVNASSELGIHRQTPTLYLSNDMTGCSEVCTLFLHEDYRKGANGRLLSLSRFLFMADFRECFAEKVFAEMRGVSDEQGNAPFWEGLGRKFFTLDFSYADYLTGLGNKSFIAELMPKYPIFVPFLPQSAQEVIGKVHENTGPALHMLTTEGFNFNGMIDIFDAGPLVEAFVHNVRSVRESFKRYALVSGDDAPAAHWQGDELYMVSNRRFEDFRVALVPGKSIKIDTVTLSHSMAGHLQVGSGDTVRLVRLKPGRKGQ</sequence>
<keyword evidence="3 5" id="KW-0012">Acyltransferase</keyword>
<dbReference type="SUPFAM" id="SSF55729">
    <property type="entry name" value="Acyl-CoA N-acyltransferases (Nat)"/>
    <property type="match status" value="1"/>
</dbReference>
<protein>
    <recommendedName>
        <fullName evidence="4">Arginine N-succinyltransferase</fullName>
        <ecNumber evidence="4">2.3.1.109</ecNumber>
    </recommendedName>
</protein>
<accession>A0AB39UYZ7</accession>
<organism evidence="5">
    <name type="scientific">Thermohahella caldifontis</name>
    <dbReference type="NCBI Taxonomy" id="3142973"/>
    <lineage>
        <taxon>Bacteria</taxon>
        <taxon>Pseudomonadati</taxon>
        <taxon>Pseudomonadota</taxon>
        <taxon>Gammaproteobacteria</taxon>
        <taxon>Oceanospirillales</taxon>
        <taxon>Hahellaceae</taxon>
        <taxon>Thermohahella</taxon>
    </lineage>
</organism>
<dbReference type="InterPro" id="IPR007041">
    <property type="entry name" value="Arg_succinylTrfase_AstA/AruG"/>
</dbReference>
<evidence type="ECO:0000256" key="1">
    <source>
        <dbReference type="ARBA" id="ARBA00022503"/>
    </source>
</evidence>
<dbReference type="KEGG" id="tcd:AAIA72_04285"/>
<dbReference type="PANTHER" id="PTHR30420">
    <property type="entry name" value="N-SUCCINYLARGININE DIHYDROLASE"/>
    <property type="match status" value="1"/>
</dbReference>
<keyword evidence="2 5" id="KW-0808">Transferase</keyword>
<dbReference type="NCBIfam" id="TIGR03243">
    <property type="entry name" value="arg_catab_AOST"/>
    <property type="match status" value="1"/>
</dbReference>
<keyword evidence="1" id="KW-0056">Arginine metabolism</keyword>
<dbReference type="EC" id="2.3.1.109" evidence="4"/>
<dbReference type="GO" id="GO:0008791">
    <property type="term" value="F:arginine N-succinyltransferase activity"/>
    <property type="evidence" value="ECO:0007669"/>
    <property type="project" value="UniProtKB-UniRule"/>
</dbReference>
<dbReference type="Pfam" id="PF04958">
    <property type="entry name" value="AstA"/>
    <property type="match status" value="1"/>
</dbReference>
<dbReference type="Gene3D" id="2.40.40.20">
    <property type="match status" value="1"/>
</dbReference>
<proteinExistence type="predicted"/>
<dbReference type="EMBL" id="CP154858">
    <property type="protein sequence ID" value="XDT73200.1"/>
    <property type="molecule type" value="Genomic_DNA"/>
</dbReference>
<dbReference type="NCBIfam" id="TIGR03244">
    <property type="entry name" value="arg_catab_AstA"/>
    <property type="match status" value="1"/>
</dbReference>
<dbReference type="GO" id="GO:0006527">
    <property type="term" value="P:L-arginine catabolic process"/>
    <property type="evidence" value="ECO:0007669"/>
    <property type="project" value="UniProtKB-UniRule"/>
</dbReference>
<dbReference type="PANTHER" id="PTHR30420:SF1">
    <property type="entry name" value="ARGININE N-SUCCINYLTRANSFERASE"/>
    <property type="match status" value="1"/>
</dbReference>
<evidence type="ECO:0000313" key="5">
    <source>
        <dbReference type="EMBL" id="XDT73200.1"/>
    </source>
</evidence>
<evidence type="ECO:0000256" key="4">
    <source>
        <dbReference type="NCBIfam" id="TIGR03244"/>
    </source>
</evidence>
<name>A0AB39UYZ7_9GAMM</name>
<evidence type="ECO:0000256" key="3">
    <source>
        <dbReference type="ARBA" id="ARBA00023315"/>
    </source>
</evidence>
<dbReference type="AlphaFoldDB" id="A0AB39UYZ7"/>
<gene>
    <name evidence="5" type="primary">astA</name>
    <name evidence="5" type="ORF">AAIA72_04285</name>
</gene>